<sequence length="158" mass="16963">MSADSPATIPSLTYARFEAIAPDGLGALLAMGKAVDAAGLEKTLTELVKLRVSQINGCAFCIALHLKVARRAGVENVRLDMLTAWRDTDLYTARERAALQWAEHVTRFPTAPVAAAAQAEIAANFTEQEITHLTVAIANINAWNRIAGALHFPPMPEG</sequence>
<dbReference type="EMBL" id="JBEPLY010000009">
    <property type="protein sequence ID" value="MET3600772.1"/>
    <property type="molecule type" value="Genomic_DNA"/>
</dbReference>
<evidence type="ECO:0000259" key="1">
    <source>
        <dbReference type="Pfam" id="PF02627"/>
    </source>
</evidence>
<keyword evidence="3" id="KW-1185">Reference proteome</keyword>
<dbReference type="Proteomes" id="UP001549164">
    <property type="component" value="Unassembled WGS sequence"/>
</dbReference>
<accession>A0ABV2IEV3</accession>
<dbReference type="GO" id="GO:0004601">
    <property type="term" value="F:peroxidase activity"/>
    <property type="evidence" value="ECO:0007669"/>
    <property type="project" value="UniProtKB-KW"/>
</dbReference>
<organism evidence="2 3">
    <name type="scientific">Martelella mangrovi</name>
    <dbReference type="NCBI Taxonomy" id="1397477"/>
    <lineage>
        <taxon>Bacteria</taxon>
        <taxon>Pseudomonadati</taxon>
        <taxon>Pseudomonadota</taxon>
        <taxon>Alphaproteobacteria</taxon>
        <taxon>Hyphomicrobiales</taxon>
        <taxon>Aurantimonadaceae</taxon>
        <taxon>Martelella</taxon>
    </lineage>
</organism>
<name>A0ABV2IEV3_9HYPH</name>
<dbReference type="NCBIfam" id="TIGR00778">
    <property type="entry name" value="ahpD_dom"/>
    <property type="match status" value="1"/>
</dbReference>
<keyword evidence="2" id="KW-0560">Oxidoreductase</keyword>
<evidence type="ECO:0000313" key="3">
    <source>
        <dbReference type="Proteomes" id="UP001549164"/>
    </source>
</evidence>
<dbReference type="Gene3D" id="1.20.1290.10">
    <property type="entry name" value="AhpD-like"/>
    <property type="match status" value="1"/>
</dbReference>
<dbReference type="PANTHER" id="PTHR34846">
    <property type="entry name" value="4-CARBOXYMUCONOLACTONE DECARBOXYLASE FAMILY PROTEIN (AFU_ORTHOLOGUE AFUA_6G11590)"/>
    <property type="match status" value="1"/>
</dbReference>
<proteinExistence type="predicted"/>
<evidence type="ECO:0000313" key="2">
    <source>
        <dbReference type="EMBL" id="MET3600772.1"/>
    </source>
</evidence>
<dbReference type="SUPFAM" id="SSF69118">
    <property type="entry name" value="AhpD-like"/>
    <property type="match status" value="1"/>
</dbReference>
<keyword evidence="2" id="KW-0575">Peroxidase</keyword>
<dbReference type="InterPro" id="IPR003779">
    <property type="entry name" value="CMD-like"/>
</dbReference>
<dbReference type="PANTHER" id="PTHR34846:SF10">
    <property type="entry name" value="CYTOPLASMIC PROTEIN"/>
    <property type="match status" value="1"/>
</dbReference>
<reference evidence="2 3" key="1">
    <citation type="submission" date="2024-06" db="EMBL/GenBank/DDBJ databases">
        <title>Genomic Encyclopedia of Type Strains, Phase IV (KMG-IV): sequencing the most valuable type-strain genomes for metagenomic binning, comparative biology and taxonomic classification.</title>
        <authorList>
            <person name="Goeker M."/>
        </authorList>
    </citation>
    <scope>NUCLEOTIDE SEQUENCE [LARGE SCALE GENOMIC DNA]</scope>
    <source>
        <strain evidence="2 3">DSM 28102</strain>
    </source>
</reference>
<protein>
    <submittedName>
        <fullName evidence="2">Peroxidase-related enzyme</fullName>
    </submittedName>
</protein>
<comment type="caution">
    <text evidence="2">The sequence shown here is derived from an EMBL/GenBank/DDBJ whole genome shotgun (WGS) entry which is preliminary data.</text>
</comment>
<dbReference type="Pfam" id="PF02627">
    <property type="entry name" value="CMD"/>
    <property type="match status" value="1"/>
</dbReference>
<feature type="domain" description="Carboxymuconolactone decarboxylase-like" evidence="1">
    <location>
        <begin position="23"/>
        <end position="103"/>
    </location>
</feature>
<gene>
    <name evidence="2" type="ORF">ABID12_002723</name>
</gene>
<dbReference type="InterPro" id="IPR004675">
    <property type="entry name" value="AhpD_core"/>
</dbReference>
<dbReference type="InterPro" id="IPR029032">
    <property type="entry name" value="AhpD-like"/>
</dbReference>